<evidence type="ECO:0000313" key="2">
    <source>
        <dbReference type="Proteomes" id="UP000559182"/>
    </source>
</evidence>
<name>A0A839N967_9MICO</name>
<keyword evidence="2" id="KW-1185">Reference proteome</keyword>
<sequence>MPMITAKKKCCEDKPRCKKCPVTLERLRKAGYAERLSRREYDVAGKVPGKVRKAARVR</sequence>
<dbReference type="AlphaFoldDB" id="A0A839N967"/>
<protein>
    <submittedName>
        <fullName evidence="1">Uncharacterized protein</fullName>
    </submittedName>
</protein>
<dbReference type="EMBL" id="JACHVQ010000001">
    <property type="protein sequence ID" value="MBB2891192.1"/>
    <property type="molecule type" value="Genomic_DNA"/>
</dbReference>
<gene>
    <name evidence="1" type="ORF">FHU39_001176</name>
</gene>
<proteinExistence type="predicted"/>
<dbReference type="RefSeq" id="WP_183321052.1">
    <property type="nucleotide sequence ID" value="NZ_JACHVQ010000001.1"/>
</dbReference>
<accession>A0A839N967</accession>
<dbReference type="Proteomes" id="UP000559182">
    <property type="component" value="Unassembled WGS sequence"/>
</dbReference>
<organism evidence="1 2">
    <name type="scientific">Flexivirga oryzae</name>
    <dbReference type="NCBI Taxonomy" id="1794944"/>
    <lineage>
        <taxon>Bacteria</taxon>
        <taxon>Bacillati</taxon>
        <taxon>Actinomycetota</taxon>
        <taxon>Actinomycetes</taxon>
        <taxon>Micrococcales</taxon>
        <taxon>Dermacoccaceae</taxon>
        <taxon>Flexivirga</taxon>
    </lineage>
</organism>
<comment type="caution">
    <text evidence="1">The sequence shown here is derived from an EMBL/GenBank/DDBJ whole genome shotgun (WGS) entry which is preliminary data.</text>
</comment>
<reference evidence="1 2" key="1">
    <citation type="submission" date="2020-08" db="EMBL/GenBank/DDBJ databases">
        <title>Sequencing the genomes of 1000 actinobacteria strains.</title>
        <authorList>
            <person name="Klenk H.-P."/>
        </authorList>
    </citation>
    <scope>NUCLEOTIDE SEQUENCE [LARGE SCALE GENOMIC DNA]</scope>
    <source>
        <strain evidence="1 2">DSM 105369</strain>
    </source>
</reference>
<evidence type="ECO:0000313" key="1">
    <source>
        <dbReference type="EMBL" id="MBB2891192.1"/>
    </source>
</evidence>